<protein>
    <submittedName>
        <fullName evidence="1">Metallopeptidase family protein</fullName>
    </submittedName>
</protein>
<comment type="caution">
    <text evidence="1">The sequence shown here is derived from an EMBL/GenBank/DDBJ whole genome shotgun (WGS) entry which is preliminary data.</text>
</comment>
<accession>A0ABS2TGS4</accession>
<organism evidence="1 2">
    <name type="scientific">Flaviflexus equikiangi</name>
    <dbReference type="NCBI Taxonomy" id="2758573"/>
    <lineage>
        <taxon>Bacteria</taxon>
        <taxon>Bacillati</taxon>
        <taxon>Actinomycetota</taxon>
        <taxon>Actinomycetes</taxon>
        <taxon>Actinomycetales</taxon>
        <taxon>Actinomycetaceae</taxon>
        <taxon>Flaviflexus</taxon>
    </lineage>
</organism>
<evidence type="ECO:0000313" key="1">
    <source>
        <dbReference type="EMBL" id="MBM9433850.1"/>
    </source>
</evidence>
<dbReference type="EMBL" id="JAFFJS010000005">
    <property type="protein sequence ID" value="MBM9433850.1"/>
    <property type="molecule type" value="Genomic_DNA"/>
</dbReference>
<proteinExistence type="predicted"/>
<dbReference type="Pfam" id="PF06262">
    <property type="entry name" value="Zincin_1"/>
    <property type="match status" value="1"/>
</dbReference>
<dbReference type="SUPFAM" id="SSF55486">
    <property type="entry name" value="Metalloproteases ('zincins'), catalytic domain"/>
    <property type="match status" value="1"/>
</dbReference>
<dbReference type="InterPro" id="IPR010428">
    <property type="entry name" value="Zincin_1"/>
</dbReference>
<dbReference type="CDD" id="cd12954">
    <property type="entry name" value="MMP_TTHA0227_like_1"/>
    <property type="match status" value="1"/>
</dbReference>
<name>A0ABS2TGS4_9ACTO</name>
<dbReference type="InterPro" id="IPR038555">
    <property type="entry name" value="Zincin_1_sf"/>
</dbReference>
<reference evidence="2" key="1">
    <citation type="submission" date="2021-02" db="EMBL/GenBank/DDBJ databases">
        <title>Leucobacter sp. CX169.</title>
        <authorList>
            <person name="Cheng Y."/>
        </authorList>
    </citation>
    <scope>NUCLEOTIDE SEQUENCE [LARGE SCALE GENOMIC DNA]</scope>
    <source>
        <strain evidence="2">JY899</strain>
    </source>
</reference>
<keyword evidence="2" id="KW-1185">Reference proteome</keyword>
<dbReference type="Gene3D" id="3.30.2010.20">
    <property type="match status" value="1"/>
</dbReference>
<evidence type="ECO:0000313" key="2">
    <source>
        <dbReference type="Proteomes" id="UP000705983"/>
    </source>
</evidence>
<gene>
    <name evidence="1" type="ORF">JVW63_09115</name>
</gene>
<dbReference type="Proteomes" id="UP000705983">
    <property type="component" value="Unassembled WGS sequence"/>
</dbReference>
<sequence length="120" mass="13718">MPPTVPAWRTRAERFDDMVSMEVATYRKHLGDVVDRLDYAVLDVPESDPTPWEDGIPQARFFPMEPGTGVEGRIVFYRRPMEQMAPTPGTLSVLVHMVVTQQLASFLGRFPEDIDYHNHS</sequence>